<dbReference type="InterPro" id="IPR011990">
    <property type="entry name" value="TPR-like_helical_dom_sf"/>
</dbReference>
<feature type="region of interest" description="Disordered" evidence="5">
    <location>
        <begin position="630"/>
        <end position="663"/>
    </location>
</feature>
<dbReference type="SUPFAM" id="SSF160443">
    <property type="entry name" value="SMR domain-like"/>
    <property type="match status" value="1"/>
</dbReference>
<dbReference type="Gene3D" id="3.30.200.20">
    <property type="entry name" value="Phosphorylase Kinase, domain 1"/>
    <property type="match status" value="1"/>
</dbReference>
<dbReference type="Gene3D" id="1.25.40.10">
    <property type="entry name" value="Tetratricopeptide repeat domain"/>
    <property type="match status" value="1"/>
</dbReference>
<dbReference type="OrthoDB" id="1931748at2759"/>
<proteinExistence type="inferred from homology"/>
<dbReference type="PROSITE" id="PS50828">
    <property type="entry name" value="SMR"/>
    <property type="match status" value="1"/>
</dbReference>
<dbReference type="Proteomes" id="UP000275267">
    <property type="component" value="Unassembled WGS sequence"/>
</dbReference>
<dbReference type="SMART" id="SM00463">
    <property type="entry name" value="SMR"/>
    <property type="match status" value="1"/>
</dbReference>
<evidence type="ECO:0000256" key="1">
    <source>
        <dbReference type="ARBA" id="ARBA00007626"/>
    </source>
</evidence>
<dbReference type="Pfam" id="PF07714">
    <property type="entry name" value="PK_Tyr_Ser-Thr"/>
    <property type="match status" value="1"/>
</dbReference>
<comment type="caution">
    <text evidence="8">The sequence shown here is derived from an EMBL/GenBank/DDBJ whole genome shotgun (WGS) entry which is preliminary data.</text>
</comment>
<gene>
    <name evidence="8" type="ORF">C2845_PM11G12670</name>
</gene>
<feature type="compositionally biased region" description="Pro residues" evidence="5">
    <location>
        <begin position="550"/>
        <end position="560"/>
    </location>
</feature>
<comment type="similarity">
    <text evidence="1">Belongs to the PPR family. P subfamily.</text>
</comment>
<dbReference type="AlphaFoldDB" id="A0A3L6RQI9"/>
<protein>
    <submittedName>
        <fullName evidence="8">Pentatricopeptide repeat-containing protein</fullName>
    </submittedName>
</protein>
<name>A0A3L6RQI9_PANMI</name>
<dbReference type="InterPro" id="IPR011009">
    <property type="entry name" value="Kinase-like_dom_sf"/>
</dbReference>
<feature type="region of interest" description="Disordered" evidence="5">
    <location>
        <begin position="512"/>
        <end position="618"/>
    </location>
</feature>
<dbReference type="InterPro" id="IPR020635">
    <property type="entry name" value="Tyr_kinase_cat_dom"/>
</dbReference>
<dbReference type="SMART" id="SM00219">
    <property type="entry name" value="TyrKc"/>
    <property type="match status" value="1"/>
</dbReference>
<dbReference type="Pfam" id="PF01535">
    <property type="entry name" value="PPR"/>
    <property type="match status" value="1"/>
</dbReference>
<dbReference type="InterPro" id="IPR001245">
    <property type="entry name" value="Ser-Thr/Tyr_kinase_cat_dom"/>
</dbReference>
<dbReference type="GO" id="GO:0004713">
    <property type="term" value="F:protein tyrosine kinase activity"/>
    <property type="evidence" value="ECO:0007669"/>
    <property type="project" value="InterPro"/>
</dbReference>
<organism evidence="8 9">
    <name type="scientific">Panicum miliaceum</name>
    <name type="common">Proso millet</name>
    <name type="synonym">Broomcorn millet</name>
    <dbReference type="NCBI Taxonomy" id="4540"/>
    <lineage>
        <taxon>Eukaryota</taxon>
        <taxon>Viridiplantae</taxon>
        <taxon>Streptophyta</taxon>
        <taxon>Embryophyta</taxon>
        <taxon>Tracheophyta</taxon>
        <taxon>Spermatophyta</taxon>
        <taxon>Magnoliopsida</taxon>
        <taxon>Liliopsida</taxon>
        <taxon>Poales</taxon>
        <taxon>Poaceae</taxon>
        <taxon>PACMAD clade</taxon>
        <taxon>Panicoideae</taxon>
        <taxon>Panicodae</taxon>
        <taxon>Paniceae</taxon>
        <taxon>Panicinae</taxon>
        <taxon>Panicum</taxon>
        <taxon>Panicum sect. Panicum</taxon>
    </lineage>
</organism>
<feature type="repeat" description="PPR" evidence="4">
    <location>
        <begin position="756"/>
        <end position="790"/>
    </location>
</feature>
<dbReference type="EMBL" id="PQIB02000007">
    <property type="protein sequence ID" value="RLN07267.1"/>
    <property type="molecule type" value="Genomic_DNA"/>
</dbReference>
<dbReference type="InterPro" id="IPR002625">
    <property type="entry name" value="Smr_dom"/>
</dbReference>
<dbReference type="InterPro" id="IPR002885">
    <property type="entry name" value="PPR_rpt"/>
</dbReference>
<evidence type="ECO:0000256" key="5">
    <source>
        <dbReference type="SAM" id="MobiDB-lite"/>
    </source>
</evidence>
<dbReference type="STRING" id="4540.A0A3L6RQI9"/>
<accession>A0A3L6RQI9</accession>
<feature type="domain" description="Smr" evidence="6">
    <location>
        <begin position="933"/>
        <end position="1011"/>
    </location>
</feature>
<sequence>MAVEDPPAPAPPRQSEAGAGGRRTDKHGRRLEVYNEVLARLRSSAAAPAEISPAFEDALWAHFHRLPARYALDVNAERADDVVTHQRLLEEARDPERRPALSVRVVQVSRIIDGDMGDSLNPDMEMVTSNHFPKQLIHPPPAFGSSSNLEVLGLETSEGDVRSTNDTDHSVHLISRPMHEITFATVDKPKLLSQLTCFLAELSLDIQEAHAFSTIDGYSLDVFVVTGWHLGSTEQLQGKLLQKFHKIEAQACPVSRMSSPSSEGWEGGASVPSTSVEIPTDGADVWEIDLKLLKFGNKVASGSNGDLYRGSYCSQDVAIKVVRPERISADMYRDFAQEVYIMRKIPYEYLAPLQAAIGVVQKGIRPTIPKDTHPKLIELLQKCWHRDPAERPDFSDILEILQRLSKETEDCSATIQPAMPAVAFLSAPASAAATRRRRFSLAASASLRRVASGGGSSWRSERRLMSELERTVTAAAAERVIRSYVGTKSERAALAALSRLLPLAIPPRRRLGEVRPAARRPNPPLSRLDSAAAHRGVRAPLALLRRRRAPPPPPPPPPSPDESSGPATGRRIFAGGHAWSTASRTGNERGAAPASSPSNERGGESSEQRAATASSMGEAERWMRELAADLGASSGGGGPASSSAWYSRPRPASSSPAGYQQRRWRPPDPAFYEAVTQARWFKWSSIHAAAVAALLEVNGSTGESRSLISDSISQHLQSSDEVALFYCDLMAAFSSRGLKDRAVDFYTELRSMPHTGRKAYMAMIKSLCLMGLATEAEEALRKMVSLGYQPEAFQFGLVAKCYGKSGSLVEMERVIASMSDAGIRLGTGAANIVLSCYSSCRDRSKMLVWLKKMRKLRIAPTAKAYNFVLNSCPTLALVVQELDPSLPLSTAGLVKKLKSVSTLASEAELVHELMASSSVLDKATEWSDTEVKLNLHGFSTIAAYVLMLQWVDVIKGRTLPLEVSVVCGIGKHSDVRGEPKVRELAQEVLTRMGSPLRLSTRNKGRLVAKRDRVTQWLASFPVPEEATDKLPDATSQQSFVFTLFRKLGQFFSTLV</sequence>
<evidence type="ECO:0000259" key="7">
    <source>
        <dbReference type="PROSITE" id="PS51671"/>
    </source>
</evidence>
<evidence type="ECO:0000256" key="2">
    <source>
        <dbReference type="ARBA" id="ARBA00022737"/>
    </source>
</evidence>
<feature type="domain" description="ACT" evidence="7">
    <location>
        <begin position="180"/>
        <end position="259"/>
    </location>
</feature>
<dbReference type="PROSITE" id="PS51671">
    <property type="entry name" value="ACT"/>
    <property type="match status" value="1"/>
</dbReference>
<dbReference type="PANTHER" id="PTHR47447:SF15">
    <property type="entry name" value="OS02G0120000 PROTEIN"/>
    <property type="match status" value="1"/>
</dbReference>
<feature type="compositionally biased region" description="Pro residues" evidence="5">
    <location>
        <begin position="1"/>
        <end position="12"/>
    </location>
</feature>
<keyword evidence="2" id="KW-0677">Repeat</keyword>
<dbReference type="SUPFAM" id="SSF55021">
    <property type="entry name" value="ACT-like"/>
    <property type="match status" value="1"/>
</dbReference>
<dbReference type="InterPro" id="IPR045865">
    <property type="entry name" value="ACT-like_dom_sf"/>
</dbReference>
<evidence type="ECO:0000256" key="4">
    <source>
        <dbReference type="PROSITE-ProRule" id="PRU00708"/>
    </source>
</evidence>
<evidence type="ECO:0000313" key="8">
    <source>
        <dbReference type="EMBL" id="RLN07267.1"/>
    </source>
</evidence>
<keyword evidence="9" id="KW-1185">Reference proteome</keyword>
<evidence type="ECO:0000313" key="9">
    <source>
        <dbReference type="Proteomes" id="UP000275267"/>
    </source>
</evidence>
<keyword evidence="3" id="KW-0809">Transit peptide</keyword>
<evidence type="ECO:0000259" key="6">
    <source>
        <dbReference type="PROSITE" id="PS50828"/>
    </source>
</evidence>
<evidence type="ECO:0000256" key="3">
    <source>
        <dbReference type="ARBA" id="ARBA00022946"/>
    </source>
</evidence>
<dbReference type="InterPro" id="IPR002912">
    <property type="entry name" value="ACT_dom"/>
</dbReference>
<feature type="region of interest" description="Disordered" evidence="5">
    <location>
        <begin position="1"/>
        <end position="29"/>
    </location>
</feature>
<feature type="compositionally biased region" description="Low complexity" evidence="5">
    <location>
        <begin position="640"/>
        <end position="657"/>
    </location>
</feature>
<dbReference type="InterPro" id="IPR036063">
    <property type="entry name" value="Smr_dom_sf"/>
</dbReference>
<dbReference type="PANTHER" id="PTHR47447">
    <property type="entry name" value="OS03G0856100 PROTEIN"/>
    <property type="match status" value="1"/>
</dbReference>
<reference evidence="9" key="1">
    <citation type="journal article" date="2019" name="Nat. Commun.">
        <title>The genome of broomcorn millet.</title>
        <authorList>
            <person name="Zou C."/>
            <person name="Miki D."/>
            <person name="Li D."/>
            <person name="Tang Q."/>
            <person name="Xiao L."/>
            <person name="Rajput S."/>
            <person name="Deng P."/>
            <person name="Jia W."/>
            <person name="Huang R."/>
            <person name="Zhang M."/>
            <person name="Sun Y."/>
            <person name="Hu J."/>
            <person name="Fu X."/>
            <person name="Schnable P.S."/>
            <person name="Li F."/>
            <person name="Zhang H."/>
            <person name="Feng B."/>
            <person name="Zhu X."/>
            <person name="Liu R."/>
            <person name="Schnable J.C."/>
            <person name="Zhu J.-K."/>
            <person name="Zhang H."/>
        </authorList>
    </citation>
    <scope>NUCLEOTIDE SEQUENCE [LARGE SCALE GENOMIC DNA]</scope>
</reference>
<dbReference type="PROSITE" id="PS51375">
    <property type="entry name" value="PPR"/>
    <property type="match status" value="1"/>
</dbReference>
<dbReference type="SUPFAM" id="SSF56112">
    <property type="entry name" value="Protein kinase-like (PK-like)"/>
    <property type="match status" value="1"/>
</dbReference>